<evidence type="ECO:0000313" key="3">
    <source>
        <dbReference type="EMBL" id="EED89034.1"/>
    </source>
</evidence>
<organism evidence="3 4">
    <name type="scientific">Thalassiosira pseudonana</name>
    <name type="common">Marine diatom</name>
    <name type="synonym">Cyclotella nana</name>
    <dbReference type="NCBI Taxonomy" id="35128"/>
    <lineage>
        <taxon>Eukaryota</taxon>
        <taxon>Sar</taxon>
        <taxon>Stramenopiles</taxon>
        <taxon>Ochrophyta</taxon>
        <taxon>Bacillariophyta</taxon>
        <taxon>Coscinodiscophyceae</taxon>
        <taxon>Thalassiosirophycidae</taxon>
        <taxon>Thalassiosirales</taxon>
        <taxon>Thalassiosiraceae</taxon>
        <taxon>Thalassiosira</taxon>
    </lineage>
</organism>
<dbReference type="InParanoid" id="B8CAY1"/>
<evidence type="ECO:0000256" key="2">
    <source>
        <dbReference type="SAM" id="MobiDB-lite"/>
    </source>
</evidence>
<dbReference type="HOGENOM" id="CLU_1096154_0_0_1"/>
<reference evidence="3 4" key="1">
    <citation type="journal article" date="2004" name="Science">
        <title>The genome of the diatom Thalassiosira pseudonana: ecology, evolution, and metabolism.</title>
        <authorList>
            <person name="Armbrust E.V."/>
            <person name="Berges J.A."/>
            <person name="Bowler C."/>
            <person name="Green B.R."/>
            <person name="Martinez D."/>
            <person name="Putnam N.H."/>
            <person name="Zhou S."/>
            <person name="Allen A.E."/>
            <person name="Apt K.E."/>
            <person name="Bechner M."/>
            <person name="Brzezinski M.A."/>
            <person name="Chaal B.K."/>
            <person name="Chiovitti A."/>
            <person name="Davis A.K."/>
            <person name="Demarest M.S."/>
            <person name="Detter J.C."/>
            <person name="Glavina T."/>
            <person name="Goodstein D."/>
            <person name="Hadi M.Z."/>
            <person name="Hellsten U."/>
            <person name="Hildebrand M."/>
            <person name="Jenkins B.D."/>
            <person name="Jurka J."/>
            <person name="Kapitonov V.V."/>
            <person name="Kroger N."/>
            <person name="Lau W.W."/>
            <person name="Lane T.W."/>
            <person name="Larimer F.W."/>
            <person name="Lippmeier J.C."/>
            <person name="Lucas S."/>
            <person name="Medina M."/>
            <person name="Montsant A."/>
            <person name="Obornik M."/>
            <person name="Parker M.S."/>
            <person name="Palenik B."/>
            <person name="Pazour G.J."/>
            <person name="Richardson P.M."/>
            <person name="Rynearson T.A."/>
            <person name="Saito M.A."/>
            <person name="Schwartz D.C."/>
            <person name="Thamatrakoln K."/>
            <person name="Valentin K."/>
            <person name="Vardi A."/>
            <person name="Wilkerson F.P."/>
            <person name="Rokhsar D.S."/>
        </authorList>
    </citation>
    <scope>NUCLEOTIDE SEQUENCE [LARGE SCALE GENOMIC DNA]</scope>
    <source>
        <strain evidence="3 4">CCMP1335</strain>
    </source>
</reference>
<dbReference type="Proteomes" id="UP000001449">
    <property type="component" value="Chromosome 13"/>
</dbReference>
<dbReference type="GeneID" id="7450551"/>
<feature type="coiled-coil region" evidence="1">
    <location>
        <begin position="177"/>
        <end position="237"/>
    </location>
</feature>
<gene>
    <name evidence="3" type="ORF">THAPSDRAFT_9304</name>
</gene>
<proteinExistence type="predicted"/>
<dbReference type="KEGG" id="tps:THAPSDRAFT_9304"/>
<evidence type="ECO:0000313" key="4">
    <source>
        <dbReference type="Proteomes" id="UP000001449"/>
    </source>
</evidence>
<keyword evidence="4" id="KW-1185">Reference proteome</keyword>
<dbReference type="EMBL" id="CM000648">
    <property type="protein sequence ID" value="EED89034.1"/>
    <property type="molecule type" value="Genomic_DNA"/>
</dbReference>
<protein>
    <submittedName>
        <fullName evidence="3">Uncharacterized protein</fullName>
    </submittedName>
</protein>
<keyword evidence="1" id="KW-0175">Coiled coil</keyword>
<sequence length="254" mass="29131">MYTNQHQPAMNTMHTAEHLADLATGMPQAEYGHHPDHQHGKRPRAKPLTHKQALIKFWSRGIVLDADGSIKCSCSPCCKPQSWDSYAYTRHFQYKKHQKWEAEREAGWEDLAYANFLKQVEAVDDEGLDEETIAAAMASGAAAKKKKKTSNSNKRSLTSDTLPAALMAEKRLRMNANSEMREKREIEEHNMRQWKEARQELKRAREELRETVDGIEMQELEADIRNLMERKARFARALGMVEGGEPHPHQQLGV</sequence>
<name>B8CAY1_THAPS</name>
<feature type="compositionally biased region" description="Polar residues" evidence="2">
    <location>
        <begin position="150"/>
        <end position="159"/>
    </location>
</feature>
<feature type="region of interest" description="Disordered" evidence="2">
    <location>
        <begin position="140"/>
        <end position="159"/>
    </location>
</feature>
<reference evidence="3 4" key="2">
    <citation type="journal article" date="2008" name="Nature">
        <title>The Phaeodactylum genome reveals the evolutionary history of diatom genomes.</title>
        <authorList>
            <person name="Bowler C."/>
            <person name="Allen A.E."/>
            <person name="Badger J.H."/>
            <person name="Grimwood J."/>
            <person name="Jabbari K."/>
            <person name="Kuo A."/>
            <person name="Maheswari U."/>
            <person name="Martens C."/>
            <person name="Maumus F."/>
            <person name="Otillar R.P."/>
            <person name="Rayko E."/>
            <person name="Salamov A."/>
            <person name="Vandepoele K."/>
            <person name="Beszteri B."/>
            <person name="Gruber A."/>
            <person name="Heijde M."/>
            <person name="Katinka M."/>
            <person name="Mock T."/>
            <person name="Valentin K."/>
            <person name="Verret F."/>
            <person name="Berges J.A."/>
            <person name="Brownlee C."/>
            <person name="Cadoret J.P."/>
            <person name="Chiovitti A."/>
            <person name="Choi C.J."/>
            <person name="Coesel S."/>
            <person name="De Martino A."/>
            <person name="Detter J.C."/>
            <person name="Durkin C."/>
            <person name="Falciatore A."/>
            <person name="Fournet J."/>
            <person name="Haruta M."/>
            <person name="Huysman M.J."/>
            <person name="Jenkins B.D."/>
            <person name="Jiroutova K."/>
            <person name="Jorgensen R.E."/>
            <person name="Joubert Y."/>
            <person name="Kaplan A."/>
            <person name="Kroger N."/>
            <person name="Kroth P.G."/>
            <person name="La Roche J."/>
            <person name="Lindquist E."/>
            <person name="Lommer M."/>
            <person name="Martin-Jezequel V."/>
            <person name="Lopez P.J."/>
            <person name="Lucas S."/>
            <person name="Mangogna M."/>
            <person name="McGinnis K."/>
            <person name="Medlin L.K."/>
            <person name="Montsant A."/>
            <person name="Oudot-Le Secq M.P."/>
            <person name="Napoli C."/>
            <person name="Obornik M."/>
            <person name="Parker M.S."/>
            <person name="Petit J.L."/>
            <person name="Porcel B.M."/>
            <person name="Poulsen N."/>
            <person name="Robison M."/>
            <person name="Rychlewski L."/>
            <person name="Rynearson T.A."/>
            <person name="Schmutz J."/>
            <person name="Shapiro H."/>
            <person name="Siaut M."/>
            <person name="Stanley M."/>
            <person name="Sussman M.R."/>
            <person name="Taylor A.R."/>
            <person name="Vardi A."/>
            <person name="von Dassow P."/>
            <person name="Vyverman W."/>
            <person name="Willis A."/>
            <person name="Wyrwicz L.S."/>
            <person name="Rokhsar D.S."/>
            <person name="Weissenbach J."/>
            <person name="Armbrust E.V."/>
            <person name="Green B.R."/>
            <person name="Van de Peer Y."/>
            <person name="Grigoriev I.V."/>
        </authorList>
    </citation>
    <scope>NUCLEOTIDE SEQUENCE [LARGE SCALE GENOMIC DNA]</scope>
    <source>
        <strain evidence="3 4">CCMP1335</strain>
    </source>
</reference>
<dbReference type="RefSeq" id="XP_002293298.1">
    <property type="nucleotide sequence ID" value="XM_002293262.1"/>
</dbReference>
<accession>B8CAY1</accession>
<dbReference type="PaxDb" id="35128-Thaps9304"/>
<dbReference type="AlphaFoldDB" id="B8CAY1"/>
<evidence type="ECO:0000256" key="1">
    <source>
        <dbReference type="SAM" id="Coils"/>
    </source>
</evidence>